<name>A0A4V6F151_9RHOB</name>
<dbReference type="OrthoDB" id="6713140at2"/>
<dbReference type="AlphaFoldDB" id="A0A4V6F151"/>
<sequence>MSAKVVFHVSSKSVESYQQKPHLDLFGRIHKLIEARGGQVVATARDKRLRNPSLIGWDGVLDDGNLHIVENGWVNQPNVLNATIAYVRPYWHLDAQGVLCNSSISGRTYSPKRVPYKKAKAFFQSLRSKHVETRRSRYGQKLEFEELPKGAIAVFLQGDLPHRQRTAYCSTEEMLRAVASGAGGRTVVVKAHPESDPIPAMETVHRLLEEGYDILPTDANIHDILSTCCATVSFGSAVCLEGFMHRRPAIMFGQCDFHHYVETVRDVARFPEALERALARKGGYAQYLYWYFNENCLSLDAPDFDQQILKQFSSIGFDAQHLGLDVPSAVPAPTKMTSLAQTISVLEDKVRSHDGVDSFVISERIKTSHGSDVYDAILNAERVVVKIFHVSDPVTRVTAMKQELDFVSQNMAQGPYQVNQCKMCMPEIGAIAVSHVGLQRLDKLIWRASRSERAHLLHQSGAWLSAYIGDRHRTGPSRALKMMRKLEGKSLSAFTKEDRALIDVAMDQLWGDATGLKGRDVLVAATHGDFVGMNMHVKDKVFYGVDIQGTSWLPVAKDVARFLVWLRMHEPKAPVNPTFGLCTADIDAICASGLLDLDATDDRAVLAFFIGENLCSRFIEEYARPDLRWAIRRALKDYLGSVSGNGR</sequence>
<gene>
    <name evidence="1" type="ORF">FAP39_13495</name>
</gene>
<proteinExistence type="predicted"/>
<reference evidence="1 2" key="1">
    <citation type="submission" date="2019-04" db="EMBL/GenBank/DDBJ databases">
        <title>Genome sequence of Pelagicola litoralis CL-ES2.</title>
        <authorList>
            <person name="Cao J."/>
        </authorList>
    </citation>
    <scope>NUCLEOTIDE SEQUENCE [LARGE SCALE GENOMIC DNA]</scope>
    <source>
        <strain evidence="1 2">CL-ES2</strain>
    </source>
</reference>
<dbReference type="Proteomes" id="UP000306575">
    <property type="component" value="Unassembled WGS sequence"/>
</dbReference>
<accession>A0A4V6F151</accession>
<organism evidence="1 2">
    <name type="scientific">Shimia litoralis</name>
    <dbReference type="NCBI Taxonomy" id="420403"/>
    <lineage>
        <taxon>Bacteria</taxon>
        <taxon>Pseudomonadati</taxon>
        <taxon>Pseudomonadota</taxon>
        <taxon>Alphaproteobacteria</taxon>
        <taxon>Rhodobacterales</taxon>
        <taxon>Roseobacteraceae</taxon>
    </lineage>
</organism>
<dbReference type="RefSeq" id="WP_138016927.1">
    <property type="nucleotide sequence ID" value="NZ_SULI01000019.1"/>
</dbReference>
<comment type="caution">
    <text evidence="1">The sequence shown here is derived from an EMBL/GenBank/DDBJ whole genome shotgun (WGS) entry which is preliminary data.</text>
</comment>
<evidence type="ECO:0000313" key="1">
    <source>
        <dbReference type="EMBL" id="TKZ17971.1"/>
    </source>
</evidence>
<keyword evidence="2" id="KW-1185">Reference proteome</keyword>
<evidence type="ECO:0000313" key="2">
    <source>
        <dbReference type="Proteomes" id="UP000306575"/>
    </source>
</evidence>
<dbReference type="InterPro" id="IPR011009">
    <property type="entry name" value="Kinase-like_dom_sf"/>
</dbReference>
<dbReference type="EMBL" id="SULI01000019">
    <property type="protein sequence ID" value="TKZ17971.1"/>
    <property type="molecule type" value="Genomic_DNA"/>
</dbReference>
<protein>
    <submittedName>
        <fullName evidence="1">Uncharacterized protein</fullName>
    </submittedName>
</protein>
<dbReference type="SUPFAM" id="SSF56112">
    <property type="entry name" value="Protein kinase-like (PK-like)"/>
    <property type="match status" value="1"/>
</dbReference>